<evidence type="ECO:0000259" key="10">
    <source>
        <dbReference type="SMART" id="SM00387"/>
    </source>
</evidence>
<feature type="transmembrane region" description="Helical" evidence="9">
    <location>
        <begin position="40"/>
        <end position="60"/>
    </location>
</feature>
<dbReference type="InterPro" id="IPR050482">
    <property type="entry name" value="Sensor_HK_TwoCompSys"/>
</dbReference>
<evidence type="ECO:0000313" key="11">
    <source>
        <dbReference type="EMBL" id="ADD41731.1"/>
    </source>
</evidence>
<dbReference type="Pfam" id="PF02518">
    <property type="entry name" value="HATPase_c"/>
    <property type="match status" value="1"/>
</dbReference>
<dbReference type="InterPro" id="IPR003594">
    <property type="entry name" value="HATPase_dom"/>
</dbReference>
<feature type="transmembrane region" description="Helical" evidence="9">
    <location>
        <begin position="135"/>
        <end position="155"/>
    </location>
</feature>
<dbReference type="Pfam" id="PF07730">
    <property type="entry name" value="HisKA_3"/>
    <property type="match status" value="1"/>
</dbReference>
<dbReference type="EMBL" id="CP001778">
    <property type="protein sequence ID" value="ADD41731.1"/>
    <property type="molecule type" value="Genomic_DNA"/>
</dbReference>
<evidence type="ECO:0000313" key="12">
    <source>
        <dbReference type="Proteomes" id="UP000000844"/>
    </source>
</evidence>
<dbReference type="KEGG" id="sna:Snas_2036"/>
<dbReference type="Gene3D" id="1.20.5.1930">
    <property type="match status" value="1"/>
</dbReference>
<organism evidence="11 12">
    <name type="scientific">Stackebrandtia nassauensis (strain DSM 44728 / CIP 108903 / NRRL B-16338 / NBRC 102104 / LLR-40K-21)</name>
    <dbReference type="NCBI Taxonomy" id="446470"/>
    <lineage>
        <taxon>Bacteria</taxon>
        <taxon>Bacillati</taxon>
        <taxon>Actinomycetota</taxon>
        <taxon>Actinomycetes</taxon>
        <taxon>Glycomycetales</taxon>
        <taxon>Glycomycetaceae</taxon>
        <taxon>Stackebrandtia</taxon>
    </lineage>
</organism>
<dbReference type="GO" id="GO:0005524">
    <property type="term" value="F:ATP binding"/>
    <property type="evidence" value="ECO:0007669"/>
    <property type="project" value="UniProtKB-KW"/>
</dbReference>
<keyword evidence="4" id="KW-0808">Transferase</keyword>
<dbReference type="InterPro" id="IPR055558">
    <property type="entry name" value="DUF7134"/>
</dbReference>
<evidence type="ECO:0000256" key="8">
    <source>
        <dbReference type="ARBA" id="ARBA00023012"/>
    </source>
</evidence>
<feature type="transmembrane region" description="Helical" evidence="9">
    <location>
        <begin position="14"/>
        <end position="34"/>
    </location>
</feature>
<dbReference type="SUPFAM" id="SSF55874">
    <property type="entry name" value="ATPase domain of HSP90 chaperone/DNA topoisomerase II/histidine kinase"/>
    <property type="match status" value="1"/>
</dbReference>
<protein>
    <recommendedName>
        <fullName evidence="2">histidine kinase</fullName>
        <ecNumber evidence="2">2.7.13.3</ecNumber>
    </recommendedName>
</protein>
<dbReference type="Gene3D" id="3.30.565.10">
    <property type="entry name" value="Histidine kinase-like ATPase, C-terminal domain"/>
    <property type="match status" value="1"/>
</dbReference>
<dbReference type="InterPro" id="IPR011712">
    <property type="entry name" value="Sig_transdc_His_kin_sub3_dim/P"/>
</dbReference>
<keyword evidence="3" id="KW-0597">Phosphoprotein</keyword>
<dbReference type="GO" id="GO:0016020">
    <property type="term" value="C:membrane"/>
    <property type="evidence" value="ECO:0007669"/>
    <property type="project" value="InterPro"/>
</dbReference>
<evidence type="ECO:0000256" key="3">
    <source>
        <dbReference type="ARBA" id="ARBA00022553"/>
    </source>
</evidence>
<keyword evidence="9" id="KW-0472">Membrane</keyword>
<keyword evidence="7" id="KW-0067">ATP-binding</keyword>
<keyword evidence="9" id="KW-1133">Transmembrane helix</keyword>
<name>D3Q0J5_STANL</name>
<dbReference type="Proteomes" id="UP000000844">
    <property type="component" value="Chromosome"/>
</dbReference>
<dbReference type="SMART" id="SM00387">
    <property type="entry name" value="HATPase_c"/>
    <property type="match status" value="1"/>
</dbReference>
<dbReference type="Pfam" id="PF23539">
    <property type="entry name" value="DUF7134"/>
    <property type="match status" value="1"/>
</dbReference>
<dbReference type="GO" id="GO:0046983">
    <property type="term" value="F:protein dimerization activity"/>
    <property type="evidence" value="ECO:0007669"/>
    <property type="project" value="InterPro"/>
</dbReference>
<dbReference type="PANTHER" id="PTHR24421:SF10">
    <property type="entry name" value="NITRATE_NITRITE SENSOR PROTEIN NARQ"/>
    <property type="match status" value="1"/>
</dbReference>
<dbReference type="RefSeq" id="WP_013017302.1">
    <property type="nucleotide sequence ID" value="NC_013947.1"/>
</dbReference>
<keyword evidence="9" id="KW-0812">Transmembrane</keyword>
<reference evidence="11 12" key="1">
    <citation type="journal article" date="2009" name="Stand. Genomic Sci.">
        <title>Complete genome sequence of Stackebrandtia nassauensis type strain (LLR-40K-21).</title>
        <authorList>
            <person name="Munk C."/>
            <person name="Lapidus A."/>
            <person name="Copeland A."/>
            <person name="Jando M."/>
            <person name="Mayilraj S."/>
            <person name="Glavina Del Rio T."/>
            <person name="Nolan M."/>
            <person name="Chen F."/>
            <person name="Lucas S."/>
            <person name="Tice H."/>
            <person name="Cheng J.F."/>
            <person name="Han C."/>
            <person name="Detter J.C."/>
            <person name="Bruce D."/>
            <person name="Goodwin L."/>
            <person name="Chain P."/>
            <person name="Pitluck S."/>
            <person name="Goker M."/>
            <person name="Ovchinikova G."/>
            <person name="Pati A."/>
            <person name="Ivanova N."/>
            <person name="Mavromatis K."/>
            <person name="Chen A."/>
            <person name="Palaniappan K."/>
            <person name="Land M."/>
            <person name="Hauser L."/>
            <person name="Chang Y.J."/>
            <person name="Jeffries C.D."/>
            <person name="Bristow J."/>
            <person name="Eisen J.A."/>
            <person name="Markowitz V."/>
            <person name="Hugenholtz P."/>
            <person name="Kyrpides N.C."/>
            <person name="Klenk H.P."/>
        </authorList>
    </citation>
    <scope>NUCLEOTIDE SEQUENCE [LARGE SCALE GENOMIC DNA]</scope>
    <source>
        <strain evidence="12">DSM 44728 / CIP 108903 / NRRL B-16338 / NBRC 102104 / LLR-40K-21</strain>
    </source>
</reference>
<sequence>MEGSLRRRQPRGKLADAAIVLVVTAIVVIMTLTSSDISDSLLPLWISWPVQLAACVALYWRRVRPQTVMAVTLVLIAIYYPLTGEGSPVFVTIMIALYSVAASGQLRASMIWAGVVMAITIGGELASPVRHLDNIALAMFTGWCVATVAVGVTVHDRMALLAETKRRAAETALREAAQERLRIARDVHDVVGHHLSLINVQASAALHRIDKDPGQAETALATIKTTSSQTLGELRKTLDVLRQSDEEPPTTPTPGLADIEALFDGVRSAGMTVDHHVDGEPRELPVEVDLACYRIVQEALTNVVKHANATRVTIRLAYRDDTIDLAITDDGVAEPPTTTSGHGIRGMTERAQALGGELSAEPTRTGFTVHATLPAPTREST</sequence>
<keyword evidence="8" id="KW-0902">Two-component regulatory system</keyword>
<dbReference type="eggNOG" id="COG4585">
    <property type="taxonomic scope" value="Bacteria"/>
</dbReference>
<keyword evidence="5" id="KW-0547">Nucleotide-binding</keyword>
<evidence type="ECO:0000256" key="5">
    <source>
        <dbReference type="ARBA" id="ARBA00022741"/>
    </source>
</evidence>
<dbReference type="HOGENOM" id="CLU_000445_20_1_11"/>
<dbReference type="CDD" id="cd16917">
    <property type="entry name" value="HATPase_UhpB-NarQ-NarX-like"/>
    <property type="match status" value="1"/>
</dbReference>
<dbReference type="EC" id="2.7.13.3" evidence="2"/>
<gene>
    <name evidence="11" type="ordered locus">Snas_2036</name>
</gene>
<keyword evidence="12" id="KW-1185">Reference proteome</keyword>
<dbReference type="GO" id="GO:0000155">
    <property type="term" value="F:phosphorelay sensor kinase activity"/>
    <property type="evidence" value="ECO:0007669"/>
    <property type="project" value="InterPro"/>
</dbReference>
<accession>D3Q0J5</accession>
<evidence type="ECO:0000256" key="6">
    <source>
        <dbReference type="ARBA" id="ARBA00022777"/>
    </source>
</evidence>
<feature type="domain" description="Histidine kinase/HSP90-like ATPase" evidence="10">
    <location>
        <begin position="287"/>
        <end position="377"/>
    </location>
</feature>
<evidence type="ECO:0000256" key="1">
    <source>
        <dbReference type="ARBA" id="ARBA00000085"/>
    </source>
</evidence>
<evidence type="ECO:0000256" key="2">
    <source>
        <dbReference type="ARBA" id="ARBA00012438"/>
    </source>
</evidence>
<keyword evidence="6 11" id="KW-0418">Kinase</keyword>
<comment type="catalytic activity">
    <reaction evidence="1">
        <text>ATP + protein L-histidine = ADP + protein N-phospho-L-histidine.</text>
        <dbReference type="EC" id="2.7.13.3"/>
    </reaction>
</comment>
<evidence type="ECO:0000256" key="9">
    <source>
        <dbReference type="SAM" id="Phobius"/>
    </source>
</evidence>
<dbReference type="OrthoDB" id="227596at2"/>
<proteinExistence type="predicted"/>
<evidence type="ECO:0000256" key="4">
    <source>
        <dbReference type="ARBA" id="ARBA00022679"/>
    </source>
</evidence>
<feature type="transmembrane region" description="Helical" evidence="9">
    <location>
        <begin position="111"/>
        <end position="129"/>
    </location>
</feature>
<dbReference type="AlphaFoldDB" id="D3Q0J5"/>
<dbReference type="STRING" id="446470.Snas_2036"/>
<evidence type="ECO:0000256" key="7">
    <source>
        <dbReference type="ARBA" id="ARBA00022840"/>
    </source>
</evidence>
<dbReference type="PANTHER" id="PTHR24421">
    <property type="entry name" value="NITRATE/NITRITE SENSOR PROTEIN NARX-RELATED"/>
    <property type="match status" value="1"/>
</dbReference>
<dbReference type="InterPro" id="IPR036890">
    <property type="entry name" value="HATPase_C_sf"/>
</dbReference>